<dbReference type="EMBL" id="AUZY01011672">
    <property type="protein sequence ID" value="EQD33697.1"/>
    <property type="molecule type" value="Genomic_DNA"/>
</dbReference>
<feature type="non-terminal residue" evidence="1">
    <location>
        <position position="1"/>
    </location>
</feature>
<name>T0YPL6_9ZZZZ</name>
<organism evidence="1">
    <name type="scientific">mine drainage metagenome</name>
    <dbReference type="NCBI Taxonomy" id="410659"/>
    <lineage>
        <taxon>unclassified sequences</taxon>
        <taxon>metagenomes</taxon>
        <taxon>ecological metagenomes</taxon>
    </lineage>
</organism>
<sequence>AFRELLPNMTSLAAASFFGAAGAALAASVGLEFLGIGNPNTVAWGNLLYWAEQDNALLSKQILLLLAARSCHRDLGRVVRLHQLWH</sequence>
<comment type="caution">
    <text evidence="1">The sequence shown here is derived from an EMBL/GenBank/DDBJ whole genome shotgun (WGS) entry which is preliminary data.</text>
</comment>
<gene>
    <name evidence="1" type="ORF">B1B_17471</name>
</gene>
<dbReference type="AlphaFoldDB" id="T0YPL6"/>
<reference evidence="1" key="2">
    <citation type="journal article" date="2014" name="ISME J.">
        <title>Microbial stratification in low pH oxic and suboxic macroscopic growths along an acid mine drainage.</title>
        <authorList>
            <person name="Mendez-Garcia C."/>
            <person name="Mesa V."/>
            <person name="Sprenger R.R."/>
            <person name="Richter M."/>
            <person name="Diez M.S."/>
            <person name="Solano J."/>
            <person name="Bargiela R."/>
            <person name="Golyshina O.V."/>
            <person name="Manteca A."/>
            <person name="Ramos J.L."/>
            <person name="Gallego J.R."/>
            <person name="Llorente I."/>
            <person name="Martins Dos Santos V.A."/>
            <person name="Jensen O.N."/>
            <person name="Pelaez A.I."/>
            <person name="Sanchez J."/>
            <person name="Ferrer M."/>
        </authorList>
    </citation>
    <scope>NUCLEOTIDE SEQUENCE</scope>
</reference>
<proteinExistence type="predicted"/>
<protein>
    <submittedName>
        <fullName evidence="1">Uncharacterized protein</fullName>
    </submittedName>
</protein>
<accession>T0YPL6</accession>
<reference evidence="1" key="1">
    <citation type="submission" date="2013-08" db="EMBL/GenBank/DDBJ databases">
        <authorList>
            <person name="Mendez C."/>
            <person name="Richter M."/>
            <person name="Ferrer M."/>
            <person name="Sanchez J."/>
        </authorList>
    </citation>
    <scope>NUCLEOTIDE SEQUENCE</scope>
</reference>
<evidence type="ECO:0000313" key="1">
    <source>
        <dbReference type="EMBL" id="EQD33697.1"/>
    </source>
</evidence>